<keyword evidence="1 3" id="KW-0853">WD repeat</keyword>
<evidence type="ECO:0000256" key="3">
    <source>
        <dbReference type="PROSITE-ProRule" id="PRU00221"/>
    </source>
</evidence>
<dbReference type="AlphaFoldDB" id="A0A699ZD03"/>
<feature type="repeat" description="WD" evidence="3">
    <location>
        <begin position="152"/>
        <end position="182"/>
    </location>
</feature>
<reference evidence="4 5" key="1">
    <citation type="submission" date="2020-02" db="EMBL/GenBank/DDBJ databases">
        <title>Draft genome sequence of Haematococcus lacustris strain NIES-144.</title>
        <authorList>
            <person name="Morimoto D."/>
            <person name="Nakagawa S."/>
            <person name="Yoshida T."/>
            <person name="Sawayama S."/>
        </authorList>
    </citation>
    <scope>NUCLEOTIDE SEQUENCE [LARGE SCALE GENOMIC DNA]</scope>
    <source>
        <strain evidence="4 5">NIES-144</strain>
    </source>
</reference>
<dbReference type="InterPro" id="IPR015943">
    <property type="entry name" value="WD40/YVTN_repeat-like_dom_sf"/>
</dbReference>
<dbReference type="EMBL" id="BLLF01001107">
    <property type="protein sequence ID" value="GFH17169.1"/>
    <property type="molecule type" value="Genomic_DNA"/>
</dbReference>
<dbReference type="SMART" id="SM00320">
    <property type="entry name" value="WD40"/>
    <property type="match status" value="3"/>
</dbReference>
<proteinExistence type="predicted"/>
<name>A0A699ZD03_HAELA</name>
<feature type="non-terminal residue" evidence="4">
    <location>
        <position position="1"/>
    </location>
</feature>
<dbReference type="InterPro" id="IPR051179">
    <property type="entry name" value="WD_repeat_multifunction"/>
</dbReference>
<dbReference type="InterPro" id="IPR036322">
    <property type="entry name" value="WD40_repeat_dom_sf"/>
</dbReference>
<evidence type="ECO:0000256" key="2">
    <source>
        <dbReference type="ARBA" id="ARBA00022737"/>
    </source>
</evidence>
<protein>
    <submittedName>
        <fullName evidence="4">WD_REPEATS_REGION domain-containing protein</fullName>
    </submittedName>
</protein>
<accession>A0A699ZD03</accession>
<dbReference type="Pfam" id="PF00400">
    <property type="entry name" value="WD40"/>
    <property type="match status" value="1"/>
</dbReference>
<evidence type="ECO:0000313" key="4">
    <source>
        <dbReference type="EMBL" id="GFH17169.1"/>
    </source>
</evidence>
<dbReference type="PANTHER" id="PTHR19857">
    <property type="entry name" value="MITOCHONDRIAL DIVISION PROTEIN 1-RELATED"/>
    <property type="match status" value="1"/>
</dbReference>
<organism evidence="4 5">
    <name type="scientific">Haematococcus lacustris</name>
    <name type="common">Green alga</name>
    <name type="synonym">Haematococcus pluvialis</name>
    <dbReference type="NCBI Taxonomy" id="44745"/>
    <lineage>
        <taxon>Eukaryota</taxon>
        <taxon>Viridiplantae</taxon>
        <taxon>Chlorophyta</taxon>
        <taxon>core chlorophytes</taxon>
        <taxon>Chlorophyceae</taxon>
        <taxon>CS clade</taxon>
        <taxon>Chlamydomonadales</taxon>
        <taxon>Haematococcaceae</taxon>
        <taxon>Haematococcus</taxon>
    </lineage>
</organism>
<evidence type="ECO:0000313" key="5">
    <source>
        <dbReference type="Proteomes" id="UP000485058"/>
    </source>
</evidence>
<evidence type="ECO:0000256" key="1">
    <source>
        <dbReference type="ARBA" id="ARBA00022574"/>
    </source>
</evidence>
<keyword evidence="5" id="KW-1185">Reference proteome</keyword>
<dbReference type="PROSITE" id="PS50082">
    <property type="entry name" value="WD_REPEATS_2"/>
    <property type="match status" value="1"/>
</dbReference>
<gene>
    <name evidence="4" type="ORF">HaLaN_13740</name>
</gene>
<dbReference type="InterPro" id="IPR001680">
    <property type="entry name" value="WD40_rpt"/>
</dbReference>
<comment type="caution">
    <text evidence="4">The sequence shown here is derived from an EMBL/GenBank/DDBJ whole genome shotgun (WGS) entry which is preliminary data.</text>
</comment>
<dbReference type="Proteomes" id="UP000485058">
    <property type="component" value="Unassembled WGS sequence"/>
</dbReference>
<keyword evidence="2" id="KW-0677">Repeat</keyword>
<sequence length="204" mass="21261">MPHGTLNHLLVCTDDGVQANGVGLRHALFARGAAMNIACDGSANMCFGASNSCLYVLEVDPLGCPTSLPAICLQFDEWTDDLGSSLVSADESGSLTVWEAASASSYKAVASLGEAKVPAVALAVRHEFVVAARLDGCIQVFSLRSKVLRAELAAHSRFLTCMDIHPTKDIIVTGAEDGSISVMTLPIGAQKGSLINMPESGAQL</sequence>
<dbReference type="PANTHER" id="PTHR19857:SF8">
    <property type="entry name" value="ANGIO-ASSOCIATED MIGRATORY CELL PROTEIN"/>
    <property type="match status" value="1"/>
</dbReference>
<dbReference type="SUPFAM" id="SSF50978">
    <property type="entry name" value="WD40 repeat-like"/>
    <property type="match status" value="1"/>
</dbReference>
<dbReference type="Gene3D" id="2.130.10.10">
    <property type="entry name" value="YVTN repeat-like/Quinoprotein amine dehydrogenase"/>
    <property type="match status" value="1"/>
</dbReference>